<gene>
    <name evidence="15" type="primary">NDAI0B05570</name>
    <name evidence="13" type="synonym">UBA4</name>
    <name evidence="15" type="ordered locus">NDAI_0B05570</name>
</gene>
<evidence type="ECO:0000256" key="6">
    <source>
        <dbReference type="ARBA" id="ARBA00022723"/>
    </source>
</evidence>
<dbReference type="CDD" id="cd00757">
    <property type="entry name" value="ThiF_MoeB_HesA_family"/>
    <property type="match status" value="1"/>
</dbReference>
<feature type="binding site" evidence="13">
    <location>
        <position position="294"/>
    </location>
    <ligand>
        <name>Zn(2+)</name>
        <dbReference type="ChEBI" id="CHEBI:29105"/>
    </ligand>
</feature>
<evidence type="ECO:0000256" key="7">
    <source>
        <dbReference type="ARBA" id="ARBA00022741"/>
    </source>
</evidence>
<evidence type="ECO:0000256" key="10">
    <source>
        <dbReference type="ARBA" id="ARBA00022840"/>
    </source>
</evidence>
<keyword evidence="6 13" id="KW-0479">Metal-binding</keyword>
<feature type="binding site" evidence="13">
    <location>
        <position position="78"/>
    </location>
    <ligand>
        <name>ATP</name>
        <dbReference type="ChEBI" id="CHEBI:30616"/>
    </ligand>
</feature>
<feature type="binding site" evidence="13">
    <location>
        <position position="291"/>
    </location>
    <ligand>
        <name>Zn(2+)</name>
        <dbReference type="ChEBI" id="CHEBI:29105"/>
    </ligand>
</feature>
<evidence type="ECO:0000256" key="1">
    <source>
        <dbReference type="ARBA" id="ARBA00004514"/>
    </source>
</evidence>
<dbReference type="UniPathway" id="UPA00988"/>
<evidence type="ECO:0000256" key="4">
    <source>
        <dbReference type="ARBA" id="ARBA00022694"/>
    </source>
</evidence>
<keyword evidence="2 13" id="KW-0963">Cytoplasm</keyword>
<dbReference type="InterPro" id="IPR028885">
    <property type="entry name" value="MOCS3/Uba4"/>
</dbReference>
<evidence type="ECO:0000256" key="11">
    <source>
        <dbReference type="ARBA" id="ARBA00023268"/>
    </source>
</evidence>
<keyword evidence="3 13" id="KW-0808">Transferase</keyword>
<dbReference type="PANTHER" id="PTHR10953">
    <property type="entry name" value="UBIQUITIN-ACTIVATING ENZYME E1"/>
    <property type="match status" value="1"/>
</dbReference>
<dbReference type="GO" id="GO:0004792">
    <property type="term" value="F:thiosulfate-cyanide sulfurtransferase activity"/>
    <property type="evidence" value="ECO:0007669"/>
    <property type="project" value="EnsemblFungi"/>
</dbReference>
<dbReference type="eggNOG" id="KOG2017">
    <property type="taxonomic scope" value="Eukaryota"/>
</dbReference>
<keyword evidence="8" id="KW-0833">Ubl conjugation pathway</keyword>
<dbReference type="InterPro" id="IPR000594">
    <property type="entry name" value="ThiF_NAD_FAD-bd"/>
</dbReference>
<dbReference type="GO" id="GO:0032447">
    <property type="term" value="P:protein urmylation"/>
    <property type="evidence" value="ECO:0007669"/>
    <property type="project" value="EnsemblFungi"/>
</dbReference>
<feature type="domain" description="Rhodanese" evidence="14">
    <location>
        <begin position="348"/>
        <end position="447"/>
    </location>
</feature>
<dbReference type="InterPro" id="IPR001763">
    <property type="entry name" value="Rhodanese-like_dom"/>
</dbReference>
<dbReference type="Proteomes" id="UP000000689">
    <property type="component" value="Chromosome 2"/>
</dbReference>
<dbReference type="FunFam" id="3.40.50.720:FF:000033">
    <property type="entry name" value="Adenylyltransferase and sulfurtransferase MOCS3"/>
    <property type="match status" value="1"/>
</dbReference>
<comment type="cofactor">
    <cofactor evidence="13">
        <name>Zn(2+)</name>
        <dbReference type="ChEBI" id="CHEBI:29105"/>
    </cofactor>
    <text evidence="13">Binds 1 zinc ion per subunit.</text>
</comment>
<dbReference type="GO" id="GO:0002143">
    <property type="term" value="P:tRNA wobble position uridine thiolation"/>
    <property type="evidence" value="ECO:0007669"/>
    <property type="project" value="EnsemblFungi"/>
</dbReference>
<feature type="binding site" evidence="13">
    <location>
        <begin position="167"/>
        <end position="168"/>
    </location>
    <ligand>
        <name>ATP</name>
        <dbReference type="ChEBI" id="CHEBI:30616"/>
    </ligand>
</feature>
<dbReference type="GO" id="GO:0070566">
    <property type="term" value="F:adenylyltransferase activity"/>
    <property type="evidence" value="ECO:0007669"/>
    <property type="project" value="EnsemblFungi"/>
</dbReference>
<dbReference type="OMA" id="IPDVGMD"/>
<feature type="active site" description="Cysteine persulfide intermediate; for sulfurtransferase activity" evidence="13">
    <location>
        <position position="406"/>
    </location>
</feature>
<feature type="binding site" evidence="13">
    <location>
        <position position="212"/>
    </location>
    <ligand>
        <name>Zn(2+)</name>
        <dbReference type="ChEBI" id="CHEBI:29105"/>
    </ligand>
</feature>
<dbReference type="GO" id="GO:0005829">
    <property type="term" value="C:cytosol"/>
    <property type="evidence" value="ECO:0007669"/>
    <property type="project" value="UniProtKB-SubCell"/>
</dbReference>
<dbReference type="GO" id="GO:0005524">
    <property type="term" value="F:ATP binding"/>
    <property type="evidence" value="ECO:0007669"/>
    <property type="project" value="UniProtKB-KW"/>
</dbReference>
<keyword evidence="11 13" id="KW-0511">Multifunctional enzyme</keyword>
<dbReference type="FunFam" id="3.40.250.10:FF:000014">
    <property type="entry name" value="Adenylyltransferase and sulfurtransferase MOCS3"/>
    <property type="match status" value="1"/>
</dbReference>
<dbReference type="GO" id="GO:0034599">
    <property type="term" value="P:cellular response to oxidative stress"/>
    <property type="evidence" value="ECO:0007669"/>
    <property type="project" value="EnsemblFungi"/>
</dbReference>
<evidence type="ECO:0000313" key="15">
    <source>
        <dbReference type="EMBL" id="CCD23590.1"/>
    </source>
</evidence>
<feature type="binding site" evidence="13">
    <location>
        <position position="99"/>
    </location>
    <ligand>
        <name>ATP</name>
        <dbReference type="ChEBI" id="CHEBI:30616"/>
    </ligand>
</feature>
<sequence length="449" mass="49440">MSDQELLAQIRALKLENEALKVRLSNTPLPPSPNPLSLEEYNRYGRQMIVDMPSPIESGLPAQLKLKSAKILIIGAGGLGSPALLYLAGAGVGTIGIVDNDIVDTSNLHRQIIHDSHRVNMLKCESAKLSIQNLNPNVNVVTYPTRLTHSNAFEIFEGYDLILDCTDTPLTRYLISDVAVKLGITVVSGSGVGTEAQLTILNFMNMGPCYRCFFPVPPPPTSVASCSEGGVIGPCIGVMGVMMAVEAIKFIVGAYTVENFEPYLVLYSGFPGTSSGQSMRTFKMRRRQKNCACCSNEPSITKESIESGSINYELFCGSRNYNVCQADERISVHEFDSAFSPRDTERAVKENLIMLDVRPNHHYNISHLPDTVNIPLKVLKNMNGSMELLQEVIPTVNTESEVIVLCRYGNDSQLATRLLKDEFKIGNVKDVKGGFFKYIDELDTTIPKY</sequence>
<dbReference type="GO" id="GO:0042292">
    <property type="term" value="F:URM1 activating enzyme activity"/>
    <property type="evidence" value="ECO:0007669"/>
    <property type="project" value="EnsemblFungi"/>
</dbReference>
<dbReference type="InterPro" id="IPR036873">
    <property type="entry name" value="Rhodanese-like_dom_sf"/>
</dbReference>
<dbReference type="GO" id="GO:0042802">
    <property type="term" value="F:identical protein binding"/>
    <property type="evidence" value="ECO:0007669"/>
    <property type="project" value="EnsemblFungi"/>
</dbReference>
<dbReference type="SUPFAM" id="SSF69572">
    <property type="entry name" value="Activating enzymes of the ubiquitin-like proteins"/>
    <property type="match status" value="1"/>
</dbReference>
<keyword evidence="4 13" id="KW-0819">tRNA processing</keyword>
<dbReference type="GO" id="GO:0046872">
    <property type="term" value="F:metal ion binding"/>
    <property type="evidence" value="ECO:0007669"/>
    <property type="project" value="UniProtKB-KW"/>
</dbReference>
<evidence type="ECO:0000256" key="5">
    <source>
        <dbReference type="ARBA" id="ARBA00022695"/>
    </source>
</evidence>
<comment type="similarity">
    <text evidence="13">In the N-terminal section; belongs to the HesA/MoeB/ThiF family. UBA4 subfamily.</text>
</comment>
<proteinExistence type="inferred from homology"/>
<evidence type="ECO:0000313" key="16">
    <source>
        <dbReference type="Proteomes" id="UP000000689"/>
    </source>
</evidence>
<dbReference type="KEGG" id="ndi:NDAI_0B05570"/>
<dbReference type="AlphaFoldDB" id="G0W729"/>
<keyword evidence="7 13" id="KW-0547">Nucleotide-binding</keyword>
<dbReference type="InterPro" id="IPR045886">
    <property type="entry name" value="ThiF/MoeB/HesA"/>
</dbReference>
<feature type="binding site" evidence="13">
    <location>
        <begin position="106"/>
        <end position="110"/>
    </location>
    <ligand>
        <name>ATP</name>
        <dbReference type="ChEBI" id="CHEBI:30616"/>
    </ligand>
</feature>
<dbReference type="HOGENOM" id="CLU_013325_1_2_1"/>
<dbReference type="GO" id="GO:0007114">
    <property type="term" value="P:cell budding"/>
    <property type="evidence" value="ECO:0007669"/>
    <property type="project" value="EnsemblFungi"/>
</dbReference>
<feature type="active site" description="Glycyl thioester intermediate; for adenylyltransferase activity" evidence="13">
    <location>
        <position position="226"/>
    </location>
</feature>
<dbReference type="Gene3D" id="3.40.50.720">
    <property type="entry name" value="NAD(P)-binding Rossmann-like Domain"/>
    <property type="match status" value="1"/>
</dbReference>
<feature type="binding site" evidence="13">
    <location>
        <position position="123"/>
    </location>
    <ligand>
        <name>ATP</name>
        <dbReference type="ChEBI" id="CHEBI:30616"/>
    </ligand>
</feature>
<evidence type="ECO:0000259" key="14">
    <source>
        <dbReference type="PROSITE" id="PS50206"/>
    </source>
</evidence>
<keyword evidence="10 13" id="KW-0067">ATP-binding</keyword>
<dbReference type="Pfam" id="PF00899">
    <property type="entry name" value="ThiF"/>
    <property type="match status" value="1"/>
</dbReference>
<dbReference type="STRING" id="1071378.G0W729"/>
<reference evidence="15 16" key="1">
    <citation type="journal article" date="2011" name="Proc. Natl. Acad. Sci. U.S.A.">
        <title>Evolutionary erosion of yeast sex chromosomes by mating-type switching accidents.</title>
        <authorList>
            <person name="Gordon J.L."/>
            <person name="Armisen D."/>
            <person name="Proux-Wera E."/>
            <person name="Oheigeartaigh S.S."/>
            <person name="Byrne K.P."/>
            <person name="Wolfe K.H."/>
        </authorList>
    </citation>
    <scope>NUCLEOTIDE SEQUENCE [LARGE SCALE GENOMIC DNA]</scope>
    <source>
        <strain evidence="16">ATCC 10597 / BCRC 20456 / CBS 421 / NBRC 0211 / NRRL Y-12639</strain>
    </source>
</reference>
<feature type="binding site" evidence="13">
    <location>
        <position position="209"/>
    </location>
    <ligand>
        <name>Zn(2+)</name>
        <dbReference type="ChEBI" id="CHEBI:29105"/>
    </ligand>
</feature>
<dbReference type="PANTHER" id="PTHR10953:SF102">
    <property type="entry name" value="ADENYLYLTRANSFERASE AND SULFURTRANSFERASE MOCS3"/>
    <property type="match status" value="1"/>
</dbReference>
<dbReference type="PROSITE" id="PS50206">
    <property type="entry name" value="RHODANESE_3"/>
    <property type="match status" value="1"/>
</dbReference>
<evidence type="ECO:0000256" key="2">
    <source>
        <dbReference type="ARBA" id="ARBA00022490"/>
    </source>
</evidence>
<protein>
    <recommendedName>
        <fullName evidence="12">Needs CLA4 to survive protein 3</fullName>
    </recommendedName>
</protein>
<dbReference type="RefSeq" id="XP_003668833.1">
    <property type="nucleotide sequence ID" value="XM_003668785.1"/>
</dbReference>
<keyword evidence="16" id="KW-1185">Reference proteome</keyword>
<evidence type="ECO:0000256" key="8">
    <source>
        <dbReference type="ARBA" id="ARBA00022786"/>
    </source>
</evidence>
<dbReference type="GO" id="GO:0001403">
    <property type="term" value="P:invasive growth in response to glucose limitation"/>
    <property type="evidence" value="ECO:0007669"/>
    <property type="project" value="EnsemblFungi"/>
</dbReference>
<evidence type="ECO:0000256" key="13">
    <source>
        <dbReference type="HAMAP-Rule" id="MF_03049"/>
    </source>
</evidence>
<name>G0W729_NAUDC</name>
<dbReference type="InterPro" id="IPR035985">
    <property type="entry name" value="Ubiquitin-activating_enz"/>
</dbReference>
<organism evidence="15 16">
    <name type="scientific">Naumovozyma dairenensis (strain ATCC 10597 / BCRC 20456 / CBS 421 / NBRC 0211 / NRRL Y-12639)</name>
    <name type="common">Saccharomyces dairenensis</name>
    <dbReference type="NCBI Taxonomy" id="1071378"/>
    <lineage>
        <taxon>Eukaryota</taxon>
        <taxon>Fungi</taxon>
        <taxon>Dikarya</taxon>
        <taxon>Ascomycota</taxon>
        <taxon>Saccharomycotina</taxon>
        <taxon>Saccharomycetes</taxon>
        <taxon>Saccharomycetales</taxon>
        <taxon>Saccharomycetaceae</taxon>
        <taxon>Naumovozyma</taxon>
    </lineage>
</organism>
<comment type="subcellular location">
    <subcellularLocation>
        <location evidence="1">Cytoplasm</location>
        <location evidence="1">Cytosol</location>
    </subcellularLocation>
</comment>
<evidence type="ECO:0000256" key="9">
    <source>
        <dbReference type="ARBA" id="ARBA00022833"/>
    </source>
</evidence>
<dbReference type="HAMAP" id="MF_03049">
    <property type="entry name" value="MOCS3_Uba4"/>
    <property type="match status" value="1"/>
</dbReference>
<dbReference type="Gene3D" id="3.40.250.10">
    <property type="entry name" value="Rhodanese-like domain"/>
    <property type="match status" value="1"/>
</dbReference>
<dbReference type="Pfam" id="PF00581">
    <property type="entry name" value="Rhodanese"/>
    <property type="match status" value="1"/>
</dbReference>
<dbReference type="GO" id="GO:2000220">
    <property type="term" value="P:regulation of pseudohyphal growth"/>
    <property type="evidence" value="ECO:0007669"/>
    <property type="project" value="EnsemblFungi"/>
</dbReference>
<dbReference type="EMBL" id="HE580268">
    <property type="protein sequence ID" value="CCD23590.1"/>
    <property type="molecule type" value="Genomic_DNA"/>
</dbReference>
<evidence type="ECO:0000256" key="3">
    <source>
        <dbReference type="ARBA" id="ARBA00022679"/>
    </source>
</evidence>
<comment type="pathway">
    <text evidence="13">tRNA modification; 5-methoxycarbonylmethyl-2-thiouridine-tRNA biosynthesis.</text>
</comment>
<dbReference type="OrthoDB" id="10261062at2759"/>
<keyword evidence="5" id="KW-0548">Nucleotidyltransferase</keyword>
<dbReference type="GeneID" id="11498260"/>
<keyword evidence="9 13" id="KW-0862">Zinc</keyword>
<accession>G0W729</accession>
<evidence type="ECO:0000256" key="12">
    <source>
        <dbReference type="ARBA" id="ARBA00075323"/>
    </source>
</evidence>
<dbReference type="SMART" id="SM00450">
    <property type="entry name" value="RHOD"/>
    <property type="match status" value="1"/>
</dbReference>